<dbReference type="VEuPathDB" id="FungiDB:PPTG_21332"/>
<dbReference type="AlphaFoldDB" id="W2R5D6"/>
<accession>W2R5D6</accession>
<evidence type="ECO:0000313" key="2">
    <source>
        <dbReference type="Proteomes" id="UP000018817"/>
    </source>
</evidence>
<dbReference type="EMBL" id="KI669564">
    <property type="protein sequence ID" value="ETN20617.1"/>
    <property type="molecule type" value="Genomic_DNA"/>
</dbReference>
<proteinExistence type="predicted"/>
<gene>
    <name evidence="1" type="ORF">PPTG_21332</name>
</gene>
<dbReference type="GeneID" id="20189931"/>
<dbReference type="OrthoDB" id="97987at2759"/>
<dbReference type="Proteomes" id="UP000018817">
    <property type="component" value="Unassembled WGS sequence"/>
</dbReference>
<name>W2R5D6_PHYN3</name>
<reference evidence="2" key="1">
    <citation type="submission" date="2011-12" db="EMBL/GenBank/DDBJ databases">
        <authorList>
            <consortium name="The Broad Institute Genome Sequencing Platform"/>
            <person name="Russ C."/>
            <person name="Tyler B."/>
            <person name="Panabieres F."/>
            <person name="Shan W."/>
            <person name="Tripathy S."/>
            <person name="Grunwald N."/>
            <person name="Machado M."/>
            <person name="Young S.K."/>
            <person name="Zeng Q."/>
            <person name="Gargeya S."/>
            <person name="Fitzgerald M."/>
            <person name="Haas B."/>
            <person name="Abouelleil A."/>
            <person name="Alvarado L."/>
            <person name="Arachchi H.M."/>
            <person name="Berlin A."/>
            <person name="Chapman S.B."/>
            <person name="Gearin G."/>
            <person name="Goldberg J."/>
            <person name="Griggs A."/>
            <person name="Gujja S."/>
            <person name="Hansen M."/>
            <person name="Heiman D."/>
            <person name="Howarth C."/>
            <person name="Larimer J."/>
            <person name="Lui A."/>
            <person name="MacDonald P.J.P."/>
            <person name="McCowen C."/>
            <person name="Montmayeur A."/>
            <person name="Murphy C."/>
            <person name="Neiman D."/>
            <person name="Pearson M."/>
            <person name="Priest M."/>
            <person name="Roberts A."/>
            <person name="Saif S."/>
            <person name="Shea T."/>
            <person name="Sisk P."/>
            <person name="Stolte C."/>
            <person name="Sykes S."/>
            <person name="Wortman J."/>
            <person name="Nusbaum C."/>
            <person name="Birren B."/>
        </authorList>
    </citation>
    <scope>NUCLEOTIDE SEQUENCE [LARGE SCALE GENOMIC DNA]</scope>
    <source>
        <strain evidence="2">INRA-310</strain>
    </source>
</reference>
<evidence type="ECO:0000313" key="1">
    <source>
        <dbReference type="EMBL" id="ETN20617.1"/>
    </source>
</evidence>
<sequence length="103" mass="11264">MGTSVHYVSPGCTGIAQSLDVGVMAPLKTRLLQTCGQAAVLNTLPENSAERRRYMFNHAMLALGKITPNIKCGYFGKKQQCLVLVSRDNNKQLVNKEELNLGV</sequence>
<protein>
    <submittedName>
        <fullName evidence="1">Uncharacterized protein</fullName>
    </submittedName>
</protein>
<dbReference type="OMA" id="LHAMPEN"/>
<organism evidence="1 2">
    <name type="scientific">Phytophthora nicotianae (strain INRA-310)</name>
    <name type="common">Phytophthora parasitica</name>
    <dbReference type="NCBI Taxonomy" id="761204"/>
    <lineage>
        <taxon>Eukaryota</taxon>
        <taxon>Sar</taxon>
        <taxon>Stramenopiles</taxon>
        <taxon>Oomycota</taxon>
        <taxon>Peronosporomycetes</taxon>
        <taxon>Peronosporales</taxon>
        <taxon>Peronosporaceae</taxon>
        <taxon>Phytophthora</taxon>
    </lineage>
</organism>
<dbReference type="RefSeq" id="XP_008894833.1">
    <property type="nucleotide sequence ID" value="XM_008896585.1"/>
</dbReference>
<reference evidence="1 2" key="2">
    <citation type="submission" date="2013-11" db="EMBL/GenBank/DDBJ databases">
        <title>The Genome Sequence of Phytophthora parasitica INRA-310.</title>
        <authorList>
            <consortium name="The Broad Institute Genomics Platform"/>
            <person name="Russ C."/>
            <person name="Tyler B."/>
            <person name="Panabieres F."/>
            <person name="Shan W."/>
            <person name="Tripathy S."/>
            <person name="Grunwald N."/>
            <person name="Machado M."/>
            <person name="Johnson C.S."/>
            <person name="Arredondo F."/>
            <person name="Hong C."/>
            <person name="Coffey M."/>
            <person name="Young S.K."/>
            <person name="Zeng Q."/>
            <person name="Gargeya S."/>
            <person name="Fitzgerald M."/>
            <person name="Abouelleil A."/>
            <person name="Alvarado L."/>
            <person name="Chapman S.B."/>
            <person name="Gainer-Dewar J."/>
            <person name="Goldberg J."/>
            <person name="Griggs A."/>
            <person name="Gujja S."/>
            <person name="Hansen M."/>
            <person name="Howarth C."/>
            <person name="Imamovic A."/>
            <person name="Ireland A."/>
            <person name="Larimer J."/>
            <person name="McCowan C."/>
            <person name="Murphy C."/>
            <person name="Pearson M."/>
            <person name="Poon T.W."/>
            <person name="Priest M."/>
            <person name="Roberts A."/>
            <person name="Saif S."/>
            <person name="Shea T."/>
            <person name="Sykes S."/>
            <person name="Wortman J."/>
            <person name="Nusbaum C."/>
            <person name="Birren B."/>
        </authorList>
    </citation>
    <scope>NUCLEOTIDE SEQUENCE [LARGE SCALE GENOMIC DNA]</scope>
    <source>
        <strain evidence="1 2">INRA-310</strain>
    </source>
</reference>